<dbReference type="PANTHER" id="PTHR24355:SF23">
    <property type="entry name" value="G PROTEIN-COUPLED RECEPTOR KINASE"/>
    <property type="match status" value="1"/>
</dbReference>
<proteinExistence type="inferred from homology"/>
<dbReference type="GO" id="GO:0005737">
    <property type="term" value="C:cytoplasm"/>
    <property type="evidence" value="ECO:0007669"/>
    <property type="project" value="TreeGrafter"/>
</dbReference>
<dbReference type="PROSITE" id="PS51285">
    <property type="entry name" value="AGC_KINASE_CTER"/>
    <property type="match status" value="1"/>
</dbReference>
<keyword evidence="1 6" id="KW-0723">Serine/threonine-protein kinase</keyword>
<evidence type="ECO:0000256" key="1">
    <source>
        <dbReference type="ARBA" id="ARBA00022527"/>
    </source>
</evidence>
<keyword evidence="4 6" id="KW-0418">Kinase</keyword>
<comment type="similarity">
    <text evidence="6">Belongs to the protein kinase superfamily. AGC Ser/Thr protein kinase family. GPRK subfamily.</text>
</comment>
<keyword evidence="5 6" id="KW-0067">ATP-binding</keyword>
<name>A0A7L1MVS1_RHICY</name>
<gene>
    <name evidence="8" type="primary">Grk1_1</name>
    <name evidence="8" type="ORF">RHICYA_R15717</name>
</gene>
<keyword evidence="3 6" id="KW-0547">Nucleotide-binding</keyword>
<dbReference type="InterPro" id="IPR000239">
    <property type="entry name" value="GPCR_kinase"/>
</dbReference>
<reference evidence="8 9" key="1">
    <citation type="submission" date="2019-09" db="EMBL/GenBank/DDBJ databases">
        <title>Bird 10,000 Genomes (B10K) Project - Family phase.</title>
        <authorList>
            <person name="Zhang G."/>
        </authorList>
    </citation>
    <scope>NUCLEOTIDE SEQUENCE [LARGE SCALE GENOMIC DNA]</scope>
    <source>
        <strain evidence="8">B10K-DU-002-35</strain>
        <tissue evidence="8">Muscle</tissue>
    </source>
</reference>
<feature type="non-terminal residue" evidence="8">
    <location>
        <position position="114"/>
    </location>
</feature>
<evidence type="ECO:0000256" key="6">
    <source>
        <dbReference type="RuleBase" id="RU000308"/>
    </source>
</evidence>
<evidence type="ECO:0000256" key="5">
    <source>
        <dbReference type="ARBA" id="ARBA00022840"/>
    </source>
</evidence>
<dbReference type="Gene3D" id="1.10.510.10">
    <property type="entry name" value="Transferase(Phosphotransferase) domain 1"/>
    <property type="match status" value="1"/>
</dbReference>
<evidence type="ECO:0000256" key="4">
    <source>
        <dbReference type="ARBA" id="ARBA00022777"/>
    </source>
</evidence>
<evidence type="ECO:0000313" key="8">
    <source>
        <dbReference type="EMBL" id="NXN91658.1"/>
    </source>
</evidence>
<dbReference type="EC" id="2.7.11.-" evidence="6"/>
<sequence length="114" mass="12162">SRLGFRDNDCSQLKAHPVFSSVNWGRLEAGLVPPPFVPDPRRVYAKDLGDVGAFSTVRGVELDGADAAAFDVFASGTVPIPWQEELIDTGIFQELNAWGAPGALPPDLDPNCAP</sequence>
<evidence type="ECO:0000313" key="9">
    <source>
        <dbReference type="Proteomes" id="UP000565785"/>
    </source>
</evidence>
<accession>A0A7L1MVS1</accession>
<dbReference type="InterPro" id="IPR000961">
    <property type="entry name" value="AGC-kinase_C"/>
</dbReference>
<dbReference type="PANTHER" id="PTHR24355">
    <property type="entry name" value="G PROTEIN-COUPLED RECEPTOR KINASE/RIBOSOMAL PROTEIN S6 KINASE"/>
    <property type="match status" value="1"/>
</dbReference>
<evidence type="ECO:0000256" key="2">
    <source>
        <dbReference type="ARBA" id="ARBA00022679"/>
    </source>
</evidence>
<feature type="non-terminal residue" evidence="8">
    <location>
        <position position="1"/>
    </location>
</feature>
<dbReference type="Proteomes" id="UP000565785">
    <property type="component" value="Unassembled WGS sequence"/>
</dbReference>
<dbReference type="PRINTS" id="PR00717">
    <property type="entry name" value="GPCRKINASE"/>
</dbReference>
<dbReference type="OrthoDB" id="354826at2759"/>
<feature type="domain" description="AGC-kinase C-terminal" evidence="7">
    <location>
        <begin position="20"/>
        <end position="85"/>
    </location>
</feature>
<dbReference type="SMART" id="SM00133">
    <property type="entry name" value="S_TK_X"/>
    <property type="match status" value="1"/>
</dbReference>
<dbReference type="Gene3D" id="3.30.200.20">
    <property type="entry name" value="Phosphorylase Kinase, domain 1"/>
    <property type="match status" value="1"/>
</dbReference>
<protein>
    <recommendedName>
        <fullName evidence="6">G protein-coupled receptor kinase</fullName>
        <ecNumber evidence="6">2.7.11.-</ecNumber>
    </recommendedName>
</protein>
<dbReference type="GO" id="GO:0009966">
    <property type="term" value="P:regulation of signal transduction"/>
    <property type="evidence" value="ECO:0007669"/>
    <property type="project" value="TreeGrafter"/>
</dbReference>
<organism evidence="8 9">
    <name type="scientific">Rhinopomastus cyanomelas</name>
    <name type="common">Common scimitarbill</name>
    <dbReference type="NCBI Taxonomy" id="113115"/>
    <lineage>
        <taxon>Eukaryota</taxon>
        <taxon>Metazoa</taxon>
        <taxon>Chordata</taxon>
        <taxon>Craniata</taxon>
        <taxon>Vertebrata</taxon>
        <taxon>Euteleostomi</taxon>
        <taxon>Archelosauria</taxon>
        <taxon>Archosauria</taxon>
        <taxon>Dinosauria</taxon>
        <taxon>Saurischia</taxon>
        <taxon>Theropoda</taxon>
        <taxon>Coelurosauria</taxon>
        <taxon>Aves</taxon>
        <taxon>Neognathae</taxon>
        <taxon>Neoaves</taxon>
        <taxon>Telluraves</taxon>
        <taxon>Coraciimorphae</taxon>
        <taxon>Bucerotiformes</taxon>
        <taxon>Rhinopomastidae</taxon>
        <taxon>Rhinopomastus</taxon>
    </lineage>
</organism>
<keyword evidence="9" id="KW-1185">Reference proteome</keyword>
<comment type="caution">
    <text evidence="8">The sequence shown here is derived from an EMBL/GenBank/DDBJ whole genome shotgun (WGS) entry which is preliminary data.</text>
</comment>
<evidence type="ECO:0000256" key="3">
    <source>
        <dbReference type="ARBA" id="ARBA00022741"/>
    </source>
</evidence>
<dbReference type="EMBL" id="VXBP01000545">
    <property type="protein sequence ID" value="NXN91658.1"/>
    <property type="molecule type" value="Genomic_DNA"/>
</dbReference>
<keyword evidence="2 6" id="KW-0808">Transferase</keyword>
<dbReference type="GO" id="GO:0007165">
    <property type="term" value="P:signal transduction"/>
    <property type="evidence" value="ECO:0007669"/>
    <property type="project" value="InterPro"/>
</dbReference>
<dbReference type="GO" id="GO:0005524">
    <property type="term" value="F:ATP binding"/>
    <property type="evidence" value="ECO:0007669"/>
    <property type="project" value="UniProtKB-KW"/>
</dbReference>
<dbReference type="AlphaFoldDB" id="A0A7L1MVS1"/>
<dbReference type="GO" id="GO:0004703">
    <property type="term" value="F:G protein-coupled receptor kinase activity"/>
    <property type="evidence" value="ECO:0007669"/>
    <property type="project" value="InterPro"/>
</dbReference>
<evidence type="ECO:0000259" key="7">
    <source>
        <dbReference type="PROSITE" id="PS51285"/>
    </source>
</evidence>